<reference evidence="2" key="1">
    <citation type="submission" date="2020-05" db="EMBL/GenBank/DDBJ databases">
        <authorList>
            <person name="Chiriac C."/>
            <person name="Salcher M."/>
            <person name="Ghai R."/>
            <person name="Kavagutti S V."/>
        </authorList>
    </citation>
    <scope>NUCLEOTIDE SEQUENCE</scope>
</reference>
<dbReference type="InterPro" id="IPR013783">
    <property type="entry name" value="Ig-like_fold"/>
</dbReference>
<evidence type="ECO:0000313" key="2">
    <source>
        <dbReference type="EMBL" id="CAB4952388.1"/>
    </source>
</evidence>
<dbReference type="InterPro" id="IPR003961">
    <property type="entry name" value="FN3_dom"/>
</dbReference>
<dbReference type="PROSITE" id="PS50853">
    <property type="entry name" value="FN3"/>
    <property type="match status" value="1"/>
</dbReference>
<gene>
    <name evidence="2" type="ORF">UFOPK3662_02638</name>
</gene>
<name>A0A6J7K8M2_9ZZZZ</name>
<dbReference type="Gene3D" id="2.60.40.2700">
    <property type="match status" value="2"/>
</dbReference>
<dbReference type="SUPFAM" id="SSF49265">
    <property type="entry name" value="Fibronectin type III"/>
    <property type="match status" value="1"/>
</dbReference>
<dbReference type="InterPro" id="IPR036116">
    <property type="entry name" value="FN3_sf"/>
</dbReference>
<protein>
    <submittedName>
        <fullName evidence="2">Unannotated protein</fullName>
    </submittedName>
</protein>
<sequence>MSARNRLHARALRICAVTIVGLVVSTLGLVLPASAAAPSVPSGPVVEWPDPATAILSWTSSPGATKYNIEIADNVGFTNPLVKDSTANTTYVPTAKLKPGTWYWQVQAVSPSNEASGWTFSELVVDSVPAPVLNSPSGGTVLAQPNDAPLLTWSMPSGSGTSGAAGVDSYKVEVSSDGFTTAKTYSTKSTSLVVPDPLSLGPWQWRVTAIKSINPLITSPTSDSRSFTIKALAEPVILGPRNNVAVTDIVLDWEPVDGAKGYELEVSKTTDFSGALVESRTGANMLFGTNYSPPKTWDNNNTYYWQVRAVDSAGNSSDWAKSGTPFKRNYPYAPELTFPADGAQDVSAPYYFDWTSVTHASRYQFQIATNVNMSAARTCMVAGTTYTPGLFRYKDTEPVQYIKSIYHENCDVTEGTTNFWRVRALDRPFSDPNDPSNVIEGLEGDEWSQTFSFKAGGMNVTGVSTARAGLPTVSWNPAVGAHSYLLKITGPSYIKDVTTYATSWTPDSKTKLAVGTYQVTIWARKFTGTSSLGVTRSFTITDTVIPPSGASALAPLEPASGTTVTDVPLLKWEPRVGADYYQVTVVDSDGVRQNGTTSLFDKPVPYPTMTDTSDLLETAGPYTWFVEAYQADGTYLGRGSTGSFEVAPVAPVTGNEIALTGQELDHNLPAGVRNPCTPGSGQCTVPATPVFRWSPVPGTAFYAVYLAEDANFTQLVEPTWIAATTNTMWAPTRDQLEWSLADSESDGVQNSTSYYWYVMPCRTLTNCGPDPRSANVAQHTFTKKSPSVTGLRSDQTEGKEVTLSWDDYWHDAASTNVADKWARTGENLPQSAMQYRIEISKDTTFAGNMLVERMDVDQTTFTSFAKTYAPGTYYWRVQAIDDFGNALTWSDFDPSTQQRENATFTVAPPKVELTSPVADASVPGTVAFTWKAQAYAKGYDIEVYKNDDSTFSGGNRIAFQQFTNGQFGGVLTTAWTWNSVLPPSSSAYLWRVRRVDSSGNAGQWSNAGRFFVSGAGLSITSPLPGSTQPPDGPVVRWSQVPGASAYSVDIRPGTGSTGTTDSGTAIGTAFASKKAFVTGNYQASVTARDAAGNALGTSQVSFSVDSRVVALASPTISAPAGTTVGATFVSTDPTWNKPGVAVSYQWLRDNAVVFGATNPTYTLTAVDAGKSIALRVTGKLPNHADGVAVSNTIIASTTGSTGGTGTASGTLSATVVPTINGAPKVGTFLTVTTGTWNTAPTSYKYQWFRAGVPIAGATSSMYKAVEADATQALFALVTATRAGWTDGQASSGAVTVAKISSTTTAFVSPTLVKPNVRAKMYITVTATGVSAPTGALVIKDGRKTLKKLALKASKAGRINFRLPLLKPGKHKLKVSYKGTSAVSGSSAKVVRLVVRR</sequence>
<organism evidence="2">
    <name type="scientific">freshwater metagenome</name>
    <dbReference type="NCBI Taxonomy" id="449393"/>
    <lineage>
        <taxon>unclassified sequences</taxon>
        <taxon>metagenomes</taxon>
        <taxon>ecological metagenomes</taxon>
    </lineage>
</organism>
<feature type="domain" description="Fibronectin type-III" evidence="1">
    <location>
        <begin position="135"/>
        <end position="232"/>
    </location>
</feature>
<proteinExistence type="predicted"/>
<accession>A0A6J7K8M2</accession>
<evidence type="ECO:0000259" key="1">
    <source>
        <dbReference type="PROSITE" id="PS50853"/>
    </source>
</evidence>
<dbReference type="EMBL" id="CAFBMW010000024">
    <property type="protein sequence ID" value="CAB4952388.1"/>
    <property type="molecule type" value="Genomic_DNA"/>
</dbReference>
<dbReference type="Gene3D" id="2.60.40.10">
    <property type="entry name" value="Immunoglobulins"/>
    <property type="match status" value="8"/>
</dbReference>